<dbReference type="InterPro" id="IPR007460">
    <property type="entry name" value="BrnT_toxin"/>
</dbReference>
<gene>
    <name evidence="1" type="ORF">A2867_04900</name>
</gene>
<dbReference type="AlphaFoldDB" id="A0A1F5JIK3"/>
<sequence>MAIAKIGKIVRFEWDEANVVHIARHNIIPEEAEEVFFDGNNVQNEDVEHSLVEERFLIIGQTKSKRLLYQIFTVRGNKIRIVSSRDINKKEVGLYEKETGSS</sequence>
<accession>A0A1F5JIK3</accession>
<comment type="caution">
    <text evidence="1">The sequence shown here is derived from an EMBL/GenBank/DDBJ whole genome shotgun (WGS) entry which is preliminary data.</text>
</comment>
<evidence type="ECO:0000313" key="1">
    <source>
        <dbReference type="EMBL" id="OGE28320.1"/>
    </source>
</evidence>
<reference evidence="1 2" key="1">
    <citation type="journal article" date="2016" name="Nat. Commun.">
        <title>Thousands of microbial genomes shed light on interconnected biogeochemical processes in an aquifer system.</title>
        <authorList>
            <person name="Anantharaman K."/>
            <person name="Brown C.T."/>
            <person name="Hug L.A."/>
            <person name="Sharon I."/>
            <person name="Castelle C.J."/>
            <person name="Probst A.J."/>
            <person name="Thomas B.C."/>
            <person name="Singh A."/>
            <person name="Wilkins M.J."/>
            <person name="Karaoz U."/>
            <person name="Brodie E.L."/>
            <person name="Williams K.H."/>
            <person name="Hubbard S.S."/>
            <person name="Banfield J.F."/>
        </authorList>
    </citation>
    <scope>NUCLEOTIDE SEQUENCE [LARGE SCALE GENOMIC DNA]</scope>
</reference>
<dbReference type="Gene3D" id="3.10.450.530">
    <property type="entry name" value="Ribonuclease toxin, BrnT, of type II toxin-antitoxin system"/>
    <property type="match status" value="1"/>
</dbReference>
<organism evidence="1 2">
    <name type="scientific">Candidatus Daviesbacteria bacterium RIFCSPHIGHO2_01_FULL_40_11</name>
    <dbReference type="NCBI Taxonomy" id="1797762"/>
    <lineage>
        <taxon>Bacteria</taxon>
        <taxon>Candidatus Daviesiibacteriota</taxon>
    </lineage>
</organism>
<dbReference type="EMBL" id="MFCP01000020">
    <property type="protein sequence ID" value="OGE28320.1"/>
    <property type="molecule type" value="Genomic_DNA"/>
</dbReference>
<name>A0A1F5JIK3_9BACT</name>
<evidence type="ECO:0008006" key="3">
    <source>
        <dbReference type="Google" id="ProtNLM"/>
    </source>
</evidence>
<dbReference type="InterPro" id="IPR038573">
    <property type="entry name" value="BrnT_sf"/>
</dbReference>
<dbReference type="Proteomes" id="UP000177555">
    <property type="component" value="Unassembled WGS sequence"/>
</dbReference>
<protein>
    <recommendedName>
        <fullName evidence="3">BrnT family toxin</fullName>
    </recommendedName>
</protein>
<evidence type="ECO:0000313" key="2">
    <source>
        <dbReference type="Proteomes" id="UP000177555"/>
    </source>
</evidence>
<proteinExistence type="predicted"/>
<dbReference type="Pfam" id="PF04365">
    <property type="entry name" value="BrnT_toxin"/>
    <property type="match status" value="1"/>
</dbReference>